<feature type="region of interest" description="Disordered" evidence="1">
    <location>
        <begin position="53"/>
        <end position="147"/>
    </location>
</feature>
<dbReference type="EMBL" id="JBHFEH010000119">
    <property type="protein sequence ID" value="KAL2046494.1"/>
    <property type="molecule type" value="Genomic_DNA"/>
</dbReference>
<proteinExistence type="predicted"/>
<gene>
    <name evidence="2" type="ORF">ABVK25_011829</name>
</gene>
<reference evidence="2 3" key="1">
    <citation type="submission" date="2024-09" db="EMBL/GenBank/DDBJ databases">
        <title>Rethinking Asexuality: The Enigmatic Case of Functional Sexual Genes in Lepraria (Stereocaulaceae).</title>
        <authorList>
            <person name="Doellman M."/>
            <person name="Sun Y."/>
            <person name="Barcenas-Pena A."/>
            <person name="Lumbsch H.T."/>
            <person name="Grewe F."/>
        </authorList>
    </citation>
    <scope>NUCLEOTIDE SEQUENCE [LARGE SCALE GENOMIC DNA]</scope>
    <source>
        <strain evidence="2 3">Grewe 0041</strain>
    </source>
</reference>
<comment type="caution">
    <text evidence="2">The sequence shown here is derived from an EMBL/GenBank/DDBJ whole genome shotgun (WGS) entry which is preliminary data.</text>
</comment>
<dbReference type="Proteomes" id="UP001590951">
    <property type="component" value="Unassembled WGS sequence"/>
</dbReference>
<keyword evidence="3" id="KW-1185">Reference proteome</keyword>
<feature type="compositionally biased region" description="Basic and acidic residues" evidence="1">
    <location>
        <begin position="1"/>
        <end position="20"/>
    </location>
</feature>
<evidence type="ECO:0000313" key="2">
    <source>
        <dbReference type="EMBL" id="KAL2046494.1"/>
    </source>
</evidence>
<feature type="region of interest" description="Disordered" evidence="1">
    <location>
        <begin position="1"/>
        <end position="27"/>
    </location>
</feature>
<evidence type="ECO:0000256" key="1">
    <source>
        <dbReference type="SAM" id="MobiDB-lite"/>
    </source>
</evidence>
<protein>
    <submittedName>
        <fullName evidence="2">Uncharacterized protein</fullName>
    </submittedName>
</protein>
<sequence length="268" mass="30593">MYNYRSQDKQQKVSSRDHYVQEALLPEPYQPQQEIQELYRFLQKLQQEAALATHHAQGTQLPNPLQSQQNKHELHLSERHPQQAASLASNTGQAARLPKPARPQNIQEKESYHAPTPTGSEHDHPSPNWPHVAPLSTHSRHKTRLPKSFPLQQDIREESIYEEITEEDRFEKFACKIVTAIGSTTRKRGCDPADLITTEDIHRKQSARKVAGEVAAAEALKDDSEQNERRFGLAWECLNANNRRYESIGEAVALQPKRAREAAFPFGE</sequence>
<accession>A0ABR4ALU5</accession>
<organism evidence="2 3">
    <name type="scientific">Lepraria finkii</name>
    <dbReference type="NCBI Taxonomy" id="1340010"/>
    <lineage>
        <taxon>Eukaryota</taxon>
        <taxon>Fungi</taxon>
        <taxon>Dikarya</taxon>
        <taxon>Ascomycota</taxon>
        <taxon>Pezizomycotina</taxon>
        <taxon>Lecanoromycetes</taxon>
        <taxon>OSLEUM clade</taxon>
        <taxon>Lecanoromycetidae</taxon>
        <taxon>Lecanorales</taxon>
        <taxon>Lecanorineae</taxon>
        <taxon>Stereocaulaceae</taxon>
        <taxon>Lepraria</taxon>
    </lineage>
</organism>
<feature type="compositionally biased region" description="Basic and acidic residues" evidence="1">
    <location>
        <begin position="70"/>
        <end position="81"/>
    </location>
</feature>
<feature type="compositionally biased region" description="Polar residues" evidence="1">
    <location>
        <begin position="56"/>
        <end position="69"/>
    </location>
</feature>
<name>A0ABR4ALU5_9LECA</name>
<feature type="compositionally biased region" description="Polar residues" evidence="1">
    <location>
        <begin position="83"/>
        <end position="93"/>
    </location>
</feature>
<evidence type="ECO:0000313" key="3">
    <source>
        <dbReference type="Proteomes" id="UP001590951"/>
    </source>
</evidence>